<name>A1A751_DROME</name>
<dbReference type="AlphaFoldDB" id="A1A751"/>
<proteinExistence type="evidence at transcript level"/>
<feature type="compositionally biased region" description="Low complexity" evidence="1">
    <location>
        <begin position="1"/>
        <end position="19"/>
    </location>
</feature>
<evidence type="ECO:0000313" key="2">
    <source>
        <dbReference type="EMBL" id="ABL75781.1"/>
    </source>
</evidence>
<evidence type="ECO:0000256" key="1">
    <source>
        <dbReference type="SAM" id="MobiDB-lite"/>
    </source>
</evidence>
<accession>A1A751</accession>
<protein>
    <submittedName>
        <fullName evidence="2">IP17580p</fullName>
    </submittedName>
</protein>
<reference evidence="2" key="1">
    <citation type="submission" date="2006-12" db="EMBL/GenBank/DDBJ databases">
        <authorList>
            <person name="Stapleton M."/>
            <person name="Carlson J."/>
            <person name="Frise E."/>
            <person name="Kapadia B."/>
            <person name="Park S."/>
            <person name="Wan K."/>
            <person name="Yu C."/>
            <person name="Celniker S."/>
        </authorList>
    </citation>
    <scope>NUCLEOTIDE SEQUENCE</scope>
</reference>
<dbReference type="EMBL" id="BT029724">
    <property type="protein sequence ID" value="ABL75781.1"/>
    <property type="molecule type" value="mRNA"/>
</dbReference>
<organism evidence="2">
    <name type="scientific">Drosophila melanogaster</name>
    <name type="common">Fruit fly</name>
    <dbReference type="NCBI Taxonomy" id="7227"/>
    <lineage>
        <taxon>Eukaryota</taxon>
        <taxon>Metazoa</taxon>
        <taxon>Ecdysozoa</taxon>
        <taxon>Arthropoda</taxon>
        <taxon>Hexapoda</taxon>
        <taxon>Insecta</taxon>
        <taxon>Pterygota</taxon>
        <taxon>Neoptera</taxon>
        <taxon>Endopterygota</taxon>
        <taxon>Diptera</taxon>
        <taxon>Brachycera</taxon>
        <taxon>Muscomorpha</taxon>
        <taxon>Ephydroidea</taxon>
        <taxon>Drosophilidae</taxon>
        <taxon>Drosophila</taxon>
        <taxon>Sophophora</taxon>
    </lineage>
</organism>
<feature type="region of interest" description="Disordered" evidence="1">
    <location>
        <begin position="1"/>
        <end position="25"/>
    </location>
</feature>
<feature type="non-terminal residue" evidence="2">
    <location>
        <position position="1"/>
    </location>
</feature>
<sequence>RKQQPQSQSQAVASRAASSCKGAASVDKPLGQRVTIAVLLGKFPKRRNEPLTRPRRFSIWLTGYLAIWQYHWNHPSPVGPSLTQFNARAWS</sequence>